<evidence type="ECO:0000313" key="2">
    <source>
        <dbReference type="Proteomes" id="UP001595851"/>
    </source>
</evidence>
<name>A0ABV8G485_9ACTN</name>
<organism evidence="1 2">
    <name type="scientific">Nonomuraea purpurea</name>
    <dbReference type="NCBI Taxonomy" id="1849276"/>
    <lineage>
        <taxon>Bacteria</taxon>
        <taxon>Bacillati</taxon>
        <taxon>Actinomycetota</taxon>
        <taxon>Actinomycetes</taxon>
        <taxon>Streptosporangiales</taxon>
        <taxon>Streptosporangiaceae</taxon>
        <taxon>Nonomuraea</taxon>
    </lineage>
</organism>
<comment type="caution">
    <text evidence="1">The sequence shown here is derived from an EMBL/GenBank/DDBJ whole genome shotgun (WGS) entry which is preliminary data.</text>
</comment>
<evidence type="ECO:0000313" key="1">
    <source>
        <dbReference type="EMBL" id="MFC4008518.1"/>
    </source>
</evidence>
<accession>A0ABV8G485</accession>
<reference evidence="2" key="1">
    <citation type="journal article" date="2019" name="Int. J. Syst. Evol. Microbiol.">
        <title>The Global Catalogue of Microorganisms (GCM) 10K type strain sequencing project: providing services to taxonomists for standard genome sequencing and annotation.</title>
        <authorList>
            <consortium name="The Broad Institute Genomics Platform"/>
            <consortium name="The Broad Institute Genome Sequencing Center for Infectious Disease"/>
            <person name="Wu L."/>
            <person name="Ma J."/>
        </authorList>
    </citation>
    <scope>NUCLEOTIDE SEQUENCE [LARGE SCALE GENOMIC DNA]</scope>
    <source>
        <strain evidence="2">TBRC 1276</strain>
    </source>
</reference>
<gene>
    <name evidence="1" type="ORF">ACFOY2_14905</name>
</gene>
<sequence length="42" mass="4345">MRGTRNGVTEDGRAATVAVTALPGTGEAMQHVIDAMDTALCR</sequence>
<dbReference type="Proteomes" id="UP001595851">
    <property type="component" value="Unassembled WGS sequence"/>
</dbReference>
<protein>
    <submittedName>
        <fullName evidence="1">Uncharacterized protein</fullName>
    </submittedName>
</protein>
<keyword evidence="2" id="KW-1185">Reference proteome</keyword>
<dbReference type="EMBL" id="JBHSBI010000006">
    <property type="protein sequence ID" value="MFC4008518.1"/>
    <property type="molecule type" value="Genomic_DNA"/>
</dbReference>
<proteinExistence type="predicted"/>
<dbReference type="RefSeq" id="WP_379528577.1">
    <property type="nucleotide sequence ID" value="NZ_JBHSBI010000006.1"/>
</dbReference>